<evidence type="ECO:0000313" key="3">
    <source>
        <dbReference type="Proteomes" id="UP000295357"/>
    </source>
</evidence>
<protein>
    <submittedName>
        <fullName evidence="2">Hemagglutinin-like protein</fullName>
    </submittedName>
</protein>
<feature type="region of interest" description="Disordered" evidence="1">
    <location>
        <begin position="53"/>
        <end position="78"/>
    </location>
</feature>
<dbReference type="OrthoDB" id="8935431at2"/>
<evidence type="ECO:0000313" key="2">
    <source>
        <dbReference type="EMBL" id="TDP07960.1"/>
    </source>
</evidence>
<dbReference type="InterPro" id="IPR025157">
    <property type="entry name" value="Hemagglutinin_rpt"/>
</dbReference>
<proteinExistence type="predicted"/>
<name>A0A4R6MZX0_9BURK</name>
<keyword evidence="3" id="KW-1185">Reference proteome</keyword>
<feature type="compositionally biased region" description="Polar residues" evidence="1">
    <location>
        <begin position="58"/>
        <end position="73"/>
    </location>
</feature>
<evidence type="ECO:0000256" key="1">
    <source>
        <dbReference type="SAM" id="MobiDB-lite"/>
    </source>
</evidence>
<dbReference type="Proteomes" id="UP000295357">
    <property type="component" value="Unassembled WGS sequence"/>
</dbReference>
<dbReference type="Pfam" id="PF13332">
    <property type="entry name" value="Fil_haemagg_2"/>
    <property type="match status" value="1"/>
</dbReference>
<organism evidence="2 3">
    <name type="scientific">Roseateles asaccharophilus</name>
    <dbReference type="NCBI Taxonomy" id="582607"/>
    <lineage>
        <taxon>Bacteria</taxon>
        <taxon>Pseudomonadati</taxon>
        <taxon>Pseudomonadota</taxon>
        <taxon>Betaproteobacteria</taxon>
        <taxon>Burkholderiales</taxon>
        <taxon>Sphaerotilaceae</taxon>
        <taxon>Roseateles</taxon>
    </lineage>
</organism>
<comment type="caution">
    <text evidence="2">The sequence shown here is derived from an EMBL/GenBank/DDBJ whole genome shotgun (WGS) entry which is preliminary data.</text>
</comment>
<gene>
    <name evidence="2" type="ORF">DFR39_106226</name>
</gene>
<dbReference type="EMBL" id="SNXE01000006">
    <property type="protein sequence ID" value="TDP07960.1"/>
    <property type="molecule type" value="Genomic_DNA"/>
</dbReference>
<dbReference type="AlphaFoldDB" id="A0A4R6MZX0"/>
<sequence>MNTEVAVSNPVLNAVQSASSQIKAAGQSSDSRVKALAAANVAINTKQAVDAVKGGQGQVPTGQKNPDGSSVMTDGNAADKAGGIGLSFTLGASRSQSQHSSSADLARGSSVTAGGDISIRATGGGADSDLTLRGSTVQAGGKTRLQAEDQINILAAQNTTQESNSQSSKSGSVGVGIKLGAGGLNAGLRRCELPASECS</sequence>
<accession>A0A4R6MZX0</accession>
<dbReference type="GO" id="GO:0003824">
    <property type="term" value="F:catalytic activity"/>
    <property type="evidence" value="ECO:0007669"/>
    <property type="project" value="UniProtKB-ARBA"/>
</dbReference>
<dbReference type="RefSeq" id="WP_133604239.1">
    <property type="nucleotide sequence ID" value="NZ_JBKBOZ010000001.1"/>
</dbReference>
<reference evidence="2 3" key="1">
    <citation type="submission" date="2019-03" db="EMBL/GenBank/DDBJ databases">
        <title>Genomic Encyclopedia of Type Strains, Phase IV (KMG-IV): sequencing the most valuable type-strain genomes for metagenomic binning, comparative biology and taxonomic classification.</title>
        <authorList>
            <person name="Goeker M."/>
        </authorList>
    </citation>
    <scope>NUCLEOTIDE SEQUENCE [LARGE SCALE GENOMIC DNA]</scope>
    <source>
        <strain evidence="2 3">DSM 25082</strain>
    </source>
</reference>